<keyword evidence="4" id="KW-1185">Reference proteome</keyword>
<comment type="caution">
    <text evidence="3">The sequence shown here is derived from an EMBL/GenBank/DDBJ whole genome shotgun (WGS) entry which is preliminary data.</text>
</comment>
<feature type="chain" id="PRO_5039028112" description="SbsA Ig-like domain-containing protein" evidence="2">
    <location>
        <begin position="22"/>
        <end position="507"/>
    </location>
</feature>
<feature type="signal peptide" evidence="2">
    <location>
        <begin position="1"/>
        <end position="21"/>
    </location>
</feature>
<proteinExistence type="predicted"/>
<name>A0A7X0VAV8_9ACTN</name>
<evidence type="ECO:0000256" key="2">
    <source>
        <dbReference type="SAM" id="SignalP"/>
    </source>
</evidence>
<evidence type="ECO:0000313" key="3">
    <source>
        <dbReference type="EMBL" id="MBB6626518.1"/>
    </source>
</evidence>
<organism evidence="3 4">
    <name type="scientific">Nocardioides luti</name>
    <dbReference type="NCBI Taxonomy" id="2761101"/>
    <lineage>
        <taxon>Bacteria</taxon>
        <taxon>Bacillati</taxon>
        <taxon>Actinomycetota</taxon>
        <taxon>Actinomycetes</taxon>
        <taxon>Propionibacteriales</taxon>
        <taxon>Nocardioidaceae</taxon>
        <taxon>Nocardioides</taxon>
    </lineage>
</organism>
<evidence type="ECO:0000313" key="4">
    <source>
        <dbReference type="Proteomes" id="UP000523955"/>
    </source>
</evidence>
<feature type="region of interest" description="Disordered" evidence="1">
    <location>
        <begin position="262"/>
        <end position="301"/>
    </location>
</feature>
<evidence type="ECO:0000256" key="1">
    <source>
        <dbReference type="SAM" id="MobiDB-lite"/>
    </source>
</evidence>
<dbReference type="RefSeq" id="WP_185251785.1">
    <property type="nucleotide sequence ID" value="NZ_JACKXE010000001.1"/>
</dbReference>
<dbReference type="Proteomes" id="UP000523955">
    <property type="component" value="Unassembled WGS sequence"/>
</dbReference>
<dbReference type="EMBL" id="JACKXE010000001">
    <property type="protein sequence ID" value="MBB6626518.1"/>
    <property type="molecule type" value="Genomic_DNA"/>
</dbReference>
<reference evidence="3 4" key="1">
    <citation type="submission" date="2020-08" db="EMBL/GenBank/DDBJ databases">
        <authorList>
            <person name="Seo M.-J."/>
        </authorList>
    </citation>
    <scope>NUCLEOTIDE SEQUENCE [LARGE SCALE GENOMIC DNA]</scope>
    <source>
        <strain evidence="3 4">KIGAM211</strain>
    </source>
</reference>
<evidence type="ECO:0008006" key="5">
    <source>
        <dbReference type="Google" id="ProtNLM"/>
    </source>
</evidence>
<protein>
    <recommendedName>
        <fullName evidence="5">SbsA Ig-like domain-containing protein</fullName>
    </recommendedName>
</protein>
<dbReference type="AlphaFoldDB" id="A0A7X0VAV8"/>
<gene>
    <name evidence="3" type="ORF">H5V45_04190</name>
</gene>
<keyword evidence="2" id="KW-0732">Signal</keyword>
<sequence>MLLRPLALTVAALATTLATFAAPPAPAHARADIEPPLNDCWATYYARAAEPRPDVTSVSFSPRTVDVSAGPATVEVVVEVGPPEAKVVSASASFTTEVTSRGRTKPGFGFASLSPDPADSHRLTGTLTVPQGASDYHLDVVSAVDDQGRPGQEMTFTDDDPAALVTVTSPPDTAKPVIDSFTVSPASVDTTRHSQVVTFTAHVHDEGSGVAEVTTEALGREPVSLAPTDDPAVWAGTTTIPRFLGRQTWRWGLVATDRAKNLGGTPASDDLQHRTVSISSGPRDRTAPRLSGLSTSPRPLDVREKDGELVIRAHVTDADSGVRQVSASVGGTGSPRYAPLELVSGTLHDGVWRARVAITTCVGGTDTLRVLVTAEDGLYNRRVADVPFRVLAHDRLAPEFRSVTRPRTPRQDIVVTFTEPVMNVAGPDVALIRATSRAQRVDGAWRCFNGHRRVGCVTGRVLRAVFDPSDRLRPGYYYLVTDSKGRHPVRDRAGNPITASRGIQVDP</sequence>
<accession>A0A7X0VAV8</accession>